<comment type="caution">
    <text evidence="1">The sequence shown here is derived from an EMBL/GenBank/DDBJ whole genome shotgun (WGS) entry which is preliminary data.</text>
</comment>
<keyword evidence="2" id="KW-1185">Reference proteome</keyword>
<evidence type="ECO:0000313" key="2">
    <source>
        <dbReference type="Proteomes" id="UP000186817"/>
    </source>
</evidence>
<reference evidence="1 2" key="1">
    <citation type="submission" date="2016-02" db="EMBL/GenBank/DDBJ databases">
        <title>Genome analysis of coral dinoflagellate symbionts highlights evolutionary adaptations to a symbiotic lifestyle.</title>
        <authorList>
            <person name="Aranda M."/>
            <person name="Li Y."/>
            <person name="Liew Y.J."/>
            <person name="Baumgarten S."/>
            <person name="Simakov O."/>
            <person name="Wilson M."/>
            <person name="Piel J."/>
            <person name="Ashoor H."/>
            <person name="Bougouffa S."/>
            <person name="Bajic V.B."/>
            <person name="Ryu T."/>
            <person name="Ravasi T."/>
            <person name="Bayer T."/>
            <person name="Micklem G."/>
            <person name="Kim H."/>
            <person name="Bhak J."/>
            <person name="Lajeunesse T.C."/>
            <person name="Voolstra C.R."/>
        </authorList>
    </citation>
    <scope>NUCLEOTIDE SEQUENCE [LARGE SCALE GENOMIC DNA]</scope>
    <source>
        <strain evidence="1 2">CCMP2467</strain>
    </source>
</reference>
<dbReference type="AlphaFoldDB" id="A0A1Q9C370"/>
<accession>A0A1Q9C370</accession>
<evidence type="ECO:0000313" key="1">
    <source>
        <dbReference type="EMBL" id="OLP77373.1"/>
    </source>
</evidence>
<protein>
    <submittedName>
        <fullName evidence="1">Uncharacterized protein</fullName>
    </submittedName>
</protein>
<dbReference type="EMBL" id="LSRX01001780">
    <property type="protein sequence ID" value="OLP77373.1"/>
    <property type="molecule type" value="Genomic_DNA"/>
</dbReference>
<sequence length="1171" mass="127159">MTPASRGLTANLRIPPTLLVTNGLRLPPVGLHRKCASAAESVLTDENVDVFVEDARSIEVVSGIWHNLLRHAREPTPGAEVWVAYGAEAATFDRHSRPSACLRLHAQWACLPPNWASTFEVAAQAVMPGTKKTWLKSEVGCTVRIRKGHGACSLLGRLGLLGDALPAIRALQLRDRLFGQTRQSMGESVPANDRRRLDFVVYGATANGADGAALNVAERRKHSTYPELATGGPQKLLVPGSEIFPRAANSARRGVLWLGNALSCKQLDEKTEEFERLMGGDALLDADSASEVDDAGDAEEQARAREVGVLQAYITALEDKLRKFKKDLAGLTIDSRALAMQMAGVDLPKGTCPHQDKEKCSRGNHRWIRAKANAFVASRLPKPRRHVLFYAQPRDQRILFECLAFANVGAAHIAPRNTRESSVKFTCRAFGGNYTRSRQRPLSMLTKQRILLAVWRRQKVVSSCRPSDDANLDEELWQQTMAECEKGWVSGPYMSEAEVSRVLASDEWLCTKRFPLIQGDKIRLIDDALASGVNAAFSTFNKLKLMDIDTLVSLTTAAALAPGTEDTFAALSDPARRPPALINCPADVRDLQPDAPATLTDAAVGQALRSSRRGTAAGLSGATCEHYKVLLDDAEALELFAHAANLLASAQIPANIAAALAVSRLTALRKPAGESRVALSTGETLNCAVHPSWGKDFNLVGRTLDLSSVYKQLGMKPEAQLVRPLVAWSPQHKQPVFFIASALMFGTTGSVFAFNRAALSLWHLAVSLGKTWITCYFDDFPSVELTRLAGSSRSFLEGLLKALGWSFAETGKKALPYAPVFHALGATLDVSSCGSGKLTVGNKKSRVEELKRDAVRILDAGSISRHEAAAFHGRLNFAQGQLFGCIMKPAMQLLSKWAERRCAKGDAKVLASVMTYIVTVLETAPPRSICVHDRRPPVLIFTDGAFEPEDPHHAVGAGAVIVDDFTKTRPDLPCRKQIIMHLELWPVLVTLLRLGKSLKNRRVLVFIDNNGARDALIKGTSPVDDVFPTGCPDGKCARLLVSRLLGVRGEEPRTPQALQPTVAQAVVELAALSDATLLPLSHAMLLCMTLDGCLAATVQSGLLQAYGGLRLWGMRAEHLKLSLPTQWNFVTEAYRGRHALSASGSSRERRAVPSAMARITAVRKTDGECEG</sequence>
<gene>
    <name evidence="1" type="ORF">AK812_SmicGene42573</name>
</gene>
<organism evidence="1 2">
    <name type="scientific">Symbiodinium microadriaticum</name>
    <name type="common">Dinoflagellate</name>
    <name type="synonym">Zooxanthella microadriatica</name>
    <dbReference type="NCBI Taxonomy" id="2951"/>
    <lineage>
        <taxon>Eukaryota</taxon>
        <taxon>Sar</taxon>
        <taxon>Alveolata</taxon>
        <taxon>Dinophyceae</taxon>
        <taxon>Suessiales</taxon>
        <taxon>Symbiodiniaceae</taxon>
        <taxon>Symbiodinium</taxon>
    </lineage>
</organism>
<name>A0A1Q9C370_SYMMI</name>
<dbReference type="Proteomes" id="UP000186817">
    <property type="component" value="Unassembled WGS sequence"/>
</dbReference>
<proteinExistence type="predicted"/>